<reference evidence="2" key="1">
    <citation type="submission" date="2017-09" db="EMBL/GenBank/DDBJ databases">
        <title>Depth-based differentiation of microbial function through sediment-hosted aquifers and enrichment of novel symbionts in the deep terrestrial subsurface.</title>
        <authorList>
            <person name="Probst A.J."/>
            <person name="Ladd B."/>
            <person name="Jarett J.K."/>
            <person name="Geller-Mcgrath D.E."/>
            <person name="Sieber C.M.K."/>
            <person name="Emerson J.B."/>
            <person name="Anantharaman K."/>
            <person name="Thomas B.C."/>
            <person name="Malmstrom R."/>
            <person name="Stieglmeier M."/>
            <person name="Klingl A."/>
            <person name="Woyke T."/>
            <person name="Ryan C.M."/>
            <person name="Banfield J.F."/>
        </authorList>
    </citation>
    <scope>NUCLEOTIDE SEQUENCE [LARGE SCALE GENOMIC DNA]</scope>
</reference>
<organism evidence="1 2">
    <name type="scientific">Candidatus Wolfebacteria bacterium CG_4_10_14_0_8_um_filter_37_11</name>
    <dbReference type="NCBI Taxonomy" id="1975062"/>
    <lineage>
        <taxon>Bacteria</taxon>
        <taxon>Candidatus Wolfeibacteriota</taxon>
    </lineage>
</organism>
<dbReference type="Proteomes" id="UP000230363">
    <property type="component" value="Unassembled WGS sequence"/>
</dbReference>
<comment type="caution">
    <text evidence="1">The sequence shown here is derived from an EMBL/GenBank/DDBJ whole genome shotgun (WGS) entry which is preliminary data.</text>
</comment>
<evidence type="ECO:0000313" key="1">
    <source>
        <dbReference type="EMBL" id="PIY59284.1"/>
    </source>
</evidence>
<proteinExistence type="predicted"/>
<dbReference type="EMBL" id="PFKZ01000099">
    <property type="protein sequence ID" value="PIY59284.1"/>
    <property type="molecule type" value="Genomic_DNA"/>
</dbReference>
<gene>
    <name evidence="1" type="ORF">COY96_02660</name>
</gene>
<protein>
    <submittedName>
        <fullName evidence="1">Uncharacterized protein</fullName>
    </submittedName>
</protein>
<evidence type="ECO:0000313" key="2">
    <source>
        <dbReference type="Proteomes" id="UP000230363"/>
    </source>
</evidence>
<dbReference type="AlphaFoldDB" id="A0A2M7Q8K1"/>
<sequence length="75" mass="9059">MIKQKKQSVLFANGRRRTIQEIQDEIFRKMSVDKKLRLAFDLNHLIKRIAEDSIKEQYPKADNTFINNKLRERIK</sequence>
<accession>A0A2M7Q8K1</accession>
<name>A0A2M7Q8K1_9BACT</name>